<dbReference type="EMBL" id="MU630157">
    <property type="protein sequence ID" value="KAJ1254321.1"/>
    <property type="molecule type" value="Genomic_DNA"/>
</dbReference>
<dbReference type="Proteomes" id="UP001164776">
    <property type="component" value="Unassembled WGS sequence"/>
</dbReference>
<name>A0A9W8CE23_9POAL</name>
<evidence type="ECO:0000313" key="1">
    <source>
        <dbReference type="EMBL" id="KAJ1254321.1"/>
    </source>
</evidence>
<accession>A0A9W8CE23</accession>
<dbReference type="AlphaFoldDB" id="A0A9W8CE23"/>
<sequence length="122" mass="13166">MLWGFTAGAAPSPAKWRLHRGRRSTKVVAWPRHHSASFSACPSTLSTSTQGMLPGPGGGSAASVMTALGSRRPRLLAWLCHDGAWLPATSAACKNFSAFHVETKLENNSSCSCWMLMFLRFS</sequence>
<comment type="caution">
    <text evidence="1">The sequence shown here is derived from an EMBL/GenBank/DDBJ whole genome shotgun (WGS) entry which is preliminary data.</text>
</comment>
<protein>
    <submittedName>
        <fullName evidence="1">Uncharacterized protein</fullName>
    </submittedName>
</protein>
<organism evidence="1 2">
    <name type="scientific">Paspalum vaginatum</name>
    <name type="common">seashore paspalum</name>
    <dbReference type="NCBI Taxonomy" id="158149"/>
    <lineage>
        <taxon>Eukaryota</taxon>
        <taxon>Viridiplantae</taxon>
        <taxon>Streptophyta</taxon>
        <taxon>Embryophyta</taxon>
        <taxon>Tracheophyta</taxon>
        <taxon>Spermatophyta</taxon>
        <taxon>Magnoliopsida</taxon>
        <taxon>Liliopsida</taxon>
        <taxon>Poales</taxon>
        <taxon>Poaceae</taxon>
        <taxon>PACMAD clade</taxon>
        <taxon>Panicoideae</taxon>
        <taxon>Andropogonodae</taxon>
        <taxon>Paspaleae</taxon>
        <taxon>Paspalinae</taxon>
        <taxon>Paspalum</taxon>
    </lineage>
</organism>
<gene>
    <name evidence="1" type="ORF">BS78_K087200</name>
</gene>
<reference evidence="1 2" key="1">
    <citation type="submission" date="2022-10" db="EMBL/GenBank/DDBJ databases">
        <title>WGS assembly of Paspalum vaginatum 540-79.</title>
        <authorList>
            <person name="Sun G."/>
            <person name="Wase N."/>
            <person name="Shu S."/>
            <person name="Jenkins J."/>
            <person name="Zhou B."/>
            <person name="Torres-Rodriguez J."/>
            <person name="Chen C."/>
            <person name="Sandor L."/>
            <person name="Plott C."/>
            <person name="Yoshinga Y."/>
            <person name="Daum C."/>
            <person name="Qi P."/>
            <person name="Barry K."/>
            <person name="Lipzen A."/>
            <person name="Berry L."/>
            <person name="Pedersen C."/>
            <person name="Gottilla T."/>
            <person name="Foltz A."/>
            <person name="Yu H."/>
            <person name="O'Malley R."/>
            <person name="Zhang C."/>
            <person name="Devos K."/>
            <person name="Sigmon B."/>
            <person name="Yu B."/>
            <person name="Obata T."/>
            <person name="Schmutz J."/>
            <person name="Schnable J."/>
        </authorList>
    </citation>
    <scope>NUCLEOTIDE SEQUENCE [LARGE SCALE GENOMIC DNA]</scope>
    <source>
        <strain evidence="2">cv. 540-79</strain>
    </source>
</reference>
<keyword evidence="2" id="KW-1185">Reference proteome</keyword>
<proteinExistence type="predicted"/>
<evidence type="ECO:0000313" key="2">
    <source>
        <dbReference type="Proteomes" id="UP001164776"/>
    </source>
</evidence>